<evidence type="ECO:0000259" key="5">
    <source>
        <dbReference type="PROSITE" id="PS51898"/>
    </source>
</evidence>
<dbReference type="RefSeq" id="WP_012755730.1">
    <property type="nucleotide sequence ID" value="NZ_CATVXE010000027.1"/>
</dbReference>
<dbReference type="Pfam" id="PF00589">
    <property type="entry name" value="Phage_integrase"/>
    <property type="match status" value="1"/>
</dbReference>
<sequence>MDTLWLNNPERAYADWQEREAEGVDGQHFSARSRAQHQAMFEKFLRYLRETGRDLANYGDEHVAAFCESVGARSAATRMRYLKLLDRVGRQLVRADVRVSNPASEQLRTGHWPDEDQPLFLPEDKDALLQAYTQPAPDDGLREVRGRAVVALYLATGVTLSEGIATELDDLQLDATLPYLHIKAKAARGARTVPITPFAIPALRTWLTRRAAEGTQGQALLTLHTDGSRINEASVGRIVKSALTTIDFVASDMSPRVLRNTVCRRLLLDGVDYVEVNRILGLSSVRTVDRIAATIER</sequence>
<dbReference type="InterPro" id="IPR050090">
    <property type="entry name" value="Tyrosine_recombinase_XerCD"/>
</dbReference>
<dbReference type="Gene3D" id="1.10.443.10">
    <property type="entry name" value="Intergrase catalytic core"/>
    <property type="match status" value="1"/>
</dbReference>
<comment type="similarity">
    <text evidence="1">Belongs to the 'phage' integrase family.</text>
</comment>
<dbReference type="CDD" id="cd00397">
    <property type="entry name" value="DNA_BRE_C"/>
    <property type="match status" value="1"/>
</dbReference>
<evidence type="ECO:0000313" key="9">
    <source>
        <dbReference type="Proteomes" id="UP001190452"/>
    </source>
</evidence>
<dbReference type="InterPro" id="IPR002104">
    <property type="entry name" value="Integrase_catalytic"/>
</dbReference>
<evidence type="ECO:0000256" key="3">
    <source>
        <dbReference type="ARBA" id="ARBA00023125"/>
    </source>
</evidence>
<dbReference type="GO" id="GO:0015074">
    <property type="term" value="P:DNA integration"/>
    <property type="evidence" value="ECO:0007669"/>
    <property type="project" value="UniProtKB-KW"/>
</dbReference>
<evidence type="ECO:0000313" key="7">
    <source>
        <dbReference type="EMBL" id="CAJ0871628.1"/>
    </source>
</evidence>
<keyword evidence="2" id="KW-0229">DNA integration</keyword>
<feature type="domain" description="Tyr recombinase" evidence="5">
    <location>
        <begin position="115"/>
        <end position="297"/>
    </location>
</feature>
<gene>
    <name evidence="6" type="primary">xerD_2</name>
    <name evidence="7" type="ORF">R77569_02361</name>
    <name evidence="6" type="ORF">R77591_04499</name>
</gene>
<dbReference type="EMBL" id="CATVXE010000027">
    <property type="protein sequence ID" value="CAJ0695913.1"/>
    <property type="molecule type" value="Genomic_DNA"/>
</dbReference>
<evidence type="ECO:0000256" key="1">
    <source>
        <dbReference type="ARBA" id="ARBA00008857"/>
    </source>
</evidence>
<dbReference type="EMBL" id="CAUDKV010000008">
    <property type="protein sequence ID" value="CAJ0871628.1"/>
    <property type="molecule type" value="Genomic_DNA"/>
</dbReference>
<dbReference type="PANTHER" id="PTHR30349">
    <property type="entry name" value="PHAGE INTEGRASE-RELATED"/>
    <property type="match status" value="1"/>
</dbReference>
<dbReference type="GO" id="GO:0006310">
    <property type="term" value="P:DNA recombination"/>
    <property type="evidence" value="ECO:0007669"/>
    <property type="project" value="UniProtKB-KW"/>
</dbReference>
<name>A0AAD2EP34_9RALS</name>
<dbReference type="Proteomes" id="UP001190452">
    <property type="component" value="Unassembled WGS sequence"/>
</dbReference>
<dbReference type="InterPro" id="IPR013762">
    <property type="entry name" value="Integrase-like_cat_sf"/>
</dbReference>
<keyword evidence="9" id="KW-1185">Reference proteome</keyword>
<accession>A0AAD2EP34</accession>
<evidence type="ECO:0000256" key="2">
    <source>
        <dbReference type="ARBA" id="ARBA00022908"/>
    </source>
</evidence>
<protein>
    <submittedName>
        <fullName evidence="6">Tyrosine recombinase XerD</fullName>
    </submittedName>
</protein>
<dbReference type="PROSITE" id="PS51898">
    <property type="entry name" value="TYR_RECOMBINASE"/>
    <property type="match status" value="1"/>
</dbReference>
<dbReference type="SUPFAM" id="SSF56349">
    <property type="entry name" value="DNA breaking-rejoining enzymes"/>
    <property type="match status" value="1"/>
</dbReference>
<evidence type="ECO:0000256" key="4">
    <source>
        <dbReference type="ARBA" id="ARBA00023172"/>
    </source>
</evidence>
<keyword evidence="3" id="KW-0238">DNA-binding</keyword>
<evidence type="ECO:0000313" key="8">
    <source>
        <dbReference type="Proteomes" id="UP001190002"/>
    </source>
</evidence>
<evidence type="ECO:0000313" key="6">
    <source>
        <dbReference type="EMBL" id="CAJ0695913.1"/>
    </source>
</evidence>
<organism evidence="6 8">
    <name type="scientific">Ralstonia mannitolilytica</name>
    <dbReference type="NCBI Taxonomy" id="105219"/>
    <lineage>
        <taxon>Bacteria</taxon>
        <taxon>Pseudomonadati</taxon>
        <taxon>Pseudomonadota</taxon>
        <taxon>Betaproteobacteria</taxon>
        <taxon>Burkholderiales</taxon>
        <taxon>Burkholderiaceae</taxon>
        <taxon>Ralstonia</taxon>
    </lineage>
</organism>
<comment type="caution">
    <text evidence="6">The sequence shown here is derived from an EMBL/GenBank/DDBJ whole genome shotgun (WGS) entry which is preliminary data.</text>
</comment>
<dbReference type="AlphaFoldDB" id="A0AAD2EP34"/>
<dbReference type="Proteomes" id="UP001190002">
    <property type="component" value="Unassembled WGS sequence"/>
</dbReference>
<dbReference type="PANTHER" id="PTHR30349:SF41">
    <property type="entry name" value="INTEGRASE_RECOMBINASE PROTEIN MJ0367-RELATED"/>
    <property type="match status" value="1"/>
</dbReference>
<keyword evidence="4" id="KW-0233">DNA recombination</keyword>
<proteinExistence type="inferred from homology"/>
<dbReference type="GO" id="GO:0003677">
    <property type="term" value="F:DNA binding"/>
    <property type="evidence" value="ECO:0007669"/>
    <property type="project" value="UniProtKB-KW"/>
</dbReference>
<reference evidence="6 9" key="1">
    <citation type="submission" date="2023-07" db="EMBL/GenBank/DDBJ databases">
        <authorList>
            <person name="Peeters C."/>
        </authorList>
    </citation>
    <scope>NUCLEOTIDE SEQUENCE</scope>
    <source>
        <strain evidence="7 9">R-77569</strain>
        <strain evidence="6">R-77591</strain>
    </source>
</reference>
<dbReference type="InterPro" id="IPR011010">
    <property type="entry name" value="DNA_brk_join_enz"/>
</dbReference>